<feature type="domain" description="DUF202" evidence="6">
    <location>
        <begin position="10"/>
        <end position="69"/>
    </location>
</feature>
<keyword evidence="8" id="KW-1185">Reference proteome</keyword>
<reference evidence="7 8" key="1">
    <citation type="submission" date="2018-10" db="EMBL/GenBank/DDBJ databases">
        <title>Isolation from cow dung.</title>
        <authorList>
            <person name="Ling L."/>
        </authorList>
    </citation>
    <scope>NUCLEOTIDE SEQUENCE [LARGE SCALE GENOMIC DNA]</scope>
    <source>
        <strain evidence="7 8">NEAU-LL90</strain>
    </source>
</reference>
<evidence type="ECO:0000256" key="4">
    <source>
        <dbReference type="ARBA" id="ARBA00023136"/>
    </source>
</evidence>
<evidence type="ECO:0000256" key="3">
    <source>
        <dbReference type="ARBA" id="ARBA00022989"/>
    </source>
</evidence>
<gene>
    <name evidence="7" type="ORF">EBN03_31265</name>
</gene>
<organism evidence="7 8">
    <name type="scientific">Nocardia stercoris</name>
    <dbReference type="NCBI Taxonomy" id="2483361"/>
    <lineage>
        <taxon>Bacteria</taxon>
        <taxon>Bacillati</taxon>
        <taxon>Actinomycetota</taxon>
        <taxon>Actinomycetes</taxon>
        <taxon>Mycobacteriales</taxon>
        <taxon>Nocardiaceae</taxon>
        <taxon>Nocardia</taxon>
    </lineage>
</organism>
<accession>A0A3M2KRT3</accession>
<evidence type="ECO:0000259" key="6">
    <source>
        <dbReference type="Pfam" id="PF02656"/>
    </source>
</evidence>
<dbReference type="AlphaFoldDB" id="A0A3M2KRT3"/>
<sequence length="105" mass="10562">MSVAVPWPADTGLAVERTALAWRRTALSSVLAASVLTHAAINATTVAFAVTAAAAVAALAVTAACCYRRNLTLRARRPHRISPVIATVAAAATLAAATATLGLGL</sequence>
<dbReference type="InterPro" id="IPR003807">
    <property type="entry name" value="DUF202"/>
</dbReference>
<protein>
    <submittedName>
        <fullName evidence="7">DUF202 domain-containing protein</fullName>
    </submittedName>
</protein>
<evidence type="ECO:0000256" key="2">
    <source>
        <dbReference type="ARBA" id="ARBA00022692"/>
    </source>
</evidence>
<comment type="caution">
    <text evidence="7">The sequence shown here is derived from an EMBL/GenBank/DDBJ whole genome shotgun (WGS) entry which is preliminary data.</text>
</comment>
<keyword evidence="4 5" id="KW-0472">Membrane</keyword>
<keyword evidence="3 5" id="KW-1133">Transmembrane helix</keyword>
<evidence type="ECO:0000256" key="1">
    <source>
        <dbReference type="ARBA" id="ARBA00004127"/>
    </source>
</evidence>
<feature type="transmembrane region" description="Helical" evidence="5">
    <location>
        <begin position="81"/>
        <end position="103"/>
    </location>
</feature>
<comment type="subcellular location">
    <subcellularLocation>
        <location evidence="1">Endomembrane system</location>
        <topology evidence="1">Multi-pass membrane protein</topology>
    </subcellularLocation>
</comment>
<proteinExistence type="predicted"/>
<evidence type="ECO:0000256" key="5">
    <source>
        <dbReference type="SAM" id="Phobius"/>
    </source>
</evidence>
<dbReference type="GO" id="GO:0012505">
    <property type="term" value="C:endomembrane system"/>
    <property type="evidence" value="ECO:0007669"/>
    <property type="project" value="UniProtKB-SubCell"/>
</dbReference>
<name>A0A3M2KRT3_9NOCA</name>
<evidence type="ECO:0000313" key="8">
    <source>
        <dbReference type="Proteomes" id="UP000279275"/>
    </source>
</evidence>
<dbReference type="EMBL" id="RFFH01000024">
    <property type="protein sequence ID" value="RMI28179.1"/>
    <property type="molecule type" value="Genomic_DNA"/>
</dbReference>
<dbReference type="OrthoDB" id="4774462at2"/>
<evidence type="ECO:0000313" key="7">
    <source>
        <dbReference type="EMBL" id="RMI28179.1"/>
    </source>
</evidence>
<dbReference type="Pfam" id="PF02656">
    <property type="entry name" value="DUF202"/>
    <property type="match status" value="1"/>
</dbReference>
<keyword evidence="2 5" id="KW-0812">Transmembrane</keyword>
<feature type="transmembrane region" description="Helical" evidence="5">
    <location>
        <begin position="47"/>
        <end position="69"/>
    </location>
</feature>
<dbReference type="Proteomes" id="UP000279275">
    <property type="component" value="Unassembled WGS sequence"/>
</dbReference>